<evidence type="ECO:0000313" key="1">
    <source>
        <dbReference type="EMBL" id="KAA1133950.1"/>
    </source>
</evidence>
<dbReference type="AlphaFoldDB" id="A0A5B0S7R7"/>
<dbReference type="EMBL" id="VDEP01000070">
    <property type="protein sequence ID" value="KAA1133950.1"/>
    <property type="molecule type" value="Genomic_DNA"/>
</dbReference>
<organism evidence="1 2">
    <name type="scientific">Puccinia graminis f. sp. tritici</name>
    <dbReference type="NCBI Taxonomy" id="56615"/>
    <lineage>
        <taxon>Eukaryota</taxon>
        <taxon>Fungi</taxon>
        <taxon>Dikarya</taxon>
        <taxon>Basidiomycota</taxon>
        <taxon>Pucciniomycotina</taxon>
        <taxon>Pucciniomycetes</taxon>
        <taxon>Pucciniales</taxon>
        <taxon>Pucciniaceae</taxon>
        <taxon>Puccinia</taxon>
    </lineage>
</organism>
<sequence length="51" mass="5799">MSCNQPSDSRPIPDALLLAWQWQEERSNRSWVRSSRGAIIVPVDNAKYVVA</sequence>
<proteinExistence type="predicted"/>
<name>A0A5B0S7R7_PUCGR</name>
<reference evidence="1 2" key="1">
    <citation type="submission" date="2019-05" db="EMBL/GenBank/DDBJ databases">
        <title>Emergence of the Ug99 lineage of the wheat stem rust pathogen through somatic hybridization.</title>
        <authorList>
            <person name="Li F."/>
            <person name="Upadhyaya N.M."/>
            <person name="Sperschneider J."/>
            <person name="Matny O."/>
            <person name="Nguyen-Phuc H."/>
            <person name="Mago R."/>
            <person name="Raley C."/>
            <person name="Miller M.E."/>
            <person name="Silverstein K.A.T."/>
            <person name="Henningsen E."/>
            <person name="Hirsch C.D."/>
            <person name="Visser B."/>
            <person name="Pretorius Z.A."/>
            <person name="Steffenson B.J."/>
            <person name="Schwessinger B."/>
            <person name="Dodds P.N."/>
            <person name="Figueroa M."/>
        </authorList>
    </citation>
    <scope>NUCLEOTIDE SEQUENCE [LARGE SCALE GENOMIC DNA]</scope>
    <source>
        <strain evidence="1 2">Ug99</strain>
    </source>
</reference>
<dbReference type="Proteomes" id="UP000325313">
    <property type="component" value="Unassembled WGS sequence"/>
</dbReference>
<gene>
    <name evidence="1" type="ORF">PGTUg99_033268</name>
</gene>
<protein>
    <submittedName>
        <fullName evidence="1">Uncharacterized protein</fullName>
    </submittedName>
</protein>
<evidence type="ECO:0000313" key="2">
    <source>
        <dbReference type="Proteomes" id="UP000325313"/>
    </source>
</evidence>
<accession>A0A5B0S7R7</accession>
<comment type="caution">
    <text evidence="1">The sequence shown here is derived from an EMBL/GenBank/DDBJ whole genome shotgun (WGS) entry which is preliminary data.</text>
</comment>